<reference evidence="2 3" key="1">
    <citation type="submission" date="2019-10" db="EMBL/GenBank/DDBJ databases">
        <authorList>
            <person name="Palmer J.M."/>
        </authorList>
    </citation>
    <scope>NUCLEOTIDE SEQUENCE [LARGE SCALE GENOMIC DNA]</scope>
    <source>
        <strain evidence="2 3">TWF696</strain>
    </source>
</reference>
<dbReference type="Proteomes" id="UP001375240">
    <property type="component" value="Unassembled WGS sequence"/>
</dbReference>
<gene>
    <name evidence="2" type="ORF">TWF696_003708</name>
</gene>
<organism evidence="2 3">
    <name type="scientific">Orbilia brochopaga</name>
    <dbReference type="NCBI Taxonomy" id="3140254"/>
    <lineage>
        <taxon>Eukaryota</taxon>
        <taxon>Fungi</taxon>
        <taxon>Dikarya</taxon>
        <taxon>Ascomycota</taxon>
        <taxon>Pezizomycotina</taxon>
        <taxon>Orbiliomycetes</taxon>
        <taxon>Orbiliales</taxon>
        <taxon>Orbiliaceae</taxon>
        <taxon>Orbilia</taxon>
    </lineage>
</organism>
<proteinExistence type="predicted"/>
<evidence type="ECO:0000256" key="1">
    <source>
        <dbReference type="SAM" id="Phobius"/>
    </source>
</evidence>
<comment type="caution">
    <text evidence="2">The sequence shown here is derived from an EMBL/GenBank/DDBJ whole genome shotgun (WGS) entry which is preliminary data.</text>
</comment>
<protein>
    <submittedName>
        <fullName evidence="2">Uncharacterized protein</fullName>
    </submittedName>
</protein>
<keyword evidence="3" id="KW-1185">Reference proteome</keyword>
<keyword evidence="1" id="KW-0472">Membrane</keyword>
<evidence type="ECO:0000313" key="3">
    <source>
        <dbReference type="Proteomes" id="UP001375240"/>
    </source>
</evidence>
<dbReference type="EMBL" id="JAVHNQ010000002">
    <property type="protein sequence ID" value="KAK6354566.1"/>
    <property type="molecule type" value="Genomic_DNA"/>
</dbReference>
<feature type="transmembrane region" description="Helical" evidence="1">
    <location>
        <begin position="55"/>
        <end position="74"/>
    </location>
</feature>
<dbReference type="AlphaFoldDB" id="A0AAV9V3W8"/>
<evidence type="ECO:0000313" key="2">
    <source>
        <dbReference type="EMBL" id="KAK6354566.1"/>
    </source>
</evidence>
<name>A0AAV9V3W8_9PEZI</name>
<keyword evidence="1" id="KW-1133">Transmembrane helix</keyword>
<sequence length="96" mass="10056">MVSFTQSIENFVGAIFGIFRNLASSVLAVFTSILALVQTAAMSLLELARGFADFILSNILILSVIGVALVLYTATVQRNATPKAGIGASHGKKNIA</sequence>
<accession>A0AAV9V3W8</accession>
<keyword evidence="1" id="KW-0812">Transmembrane</keyword>
<feature type="transmembrane region" description="Helical" evidence="1">
    <location>
        <begin position="12"/>
        <end position="35"/>
    </location>
</feature>